<proteinExistence type="inferred from homology"/>
<evidence type="ECO:0000313" key="4">
    <source>
        <dbReference type="EMBL" id="MBK6263629.1"/>
    </source>
</evidence>
<dbReference type="EMBL" id="JAEQBW010000001">
    <property type="protein sequence ID" value="MBK6263629.1"/>
    <property type="molecule type" value="Genomic_DNA"/>
</dbReference>
<dbReference type="Proteomes" id="UP000611723">
    <property type="component" value="Unassembled WGS sequence"/>
</dbReference>
<name>A0A934WVC6_9BACT</name>
<comment type="similarity">
    <text evidence="1 2">Belongs to the small heat shock protein (HSP20) family.</text>
</comment>
<dbReference type="InterPro" id="IPR008978">
    <property type="entry name" value="HSP20-like_chaperone"/>
</dbReference>
<reference evidence="4" key="1">
    <citation type="submission" date="2021-01" db="EMBL/GenBank/DDBJ databases">
        <title>Marivirga aurantiaca sp. nov., isolated from intertidal surface sediments.</title>
        <authorList>
            <person name="Zhang M."/>
        </authorList>
    </citation>
    <scope>NUCLEOTIDE SEQUENCE</scope>
    <source>
        <strain evidence="4">S37H4</strain>
    </source>
</reference>
<dbReference type="InterPro" id="IPR002068">
    <property type="entry name" value="A-crystallin/Hsp20_dom"/>
</dbReference>
<dbReference type="CDD" id="cd06464">
    <property type="entry name" value="ACD_sHsps-like"/>
    <property type="match status" value="1"/>
</dbReference>
<dbReference type="RefSeq" id="WP_201429317.1">
    <property type="nucleotide sequence ID" value="NZ_JAEQBW010000001.1"/>
</dbReference>
<dbReference type="Pfam" id="PF00011">
    <property type="entry name" value="HSP20"/>
    <property type="match status" value="1"/>
</dbReference>
<accession>A0A934WVC6</accession>
<evidence type="ECO:0000256" key="1">
    <source>
        <dbReference type="PROSITE-ProRule" id="PRU00285"/>
    </source>
</evidence>
<sequence>MNLLNNKLLLRNLLFQGDQLNTLSGGVTQVTMDVKNQENGSLINIHAPGISAESLKVIYEKNALHIYATLNYQNNDKAPALIPIFYRKLDLPTFADNNAIEAQYHENKLEVFVPIGSSNTGNKKEIEIKQI</sequence>
<gene>
    <name evidence="4" type="ORF">JKA74_01175</name>
</gene>
<dbReference type="AlphaFoldDB" id="A0A934WVC6"/>
<comment type="caution">
    <text evidence="4">The sequence shown here is derived from an EMBL/GenBank/DDBJ whole genome shotgun (WGS) entry which is preliminary data.</text>
</comment>
<evidence type="ECO:0000259" key="3">
    <source>
        <dbReference type="PROSITE" id="PS01031"/>
    </source>
</evidence>
<dbReference type="PROSITE" id="PS01031">
    <property type="entry name" value="SHSP"/>
    <property type="match status" value="1"/>
</dbReference>
<organism evidence="4 5">
    <name type="scientific">Marivirga aurantiaca</name>
    <dbReference type="NCBI Taxonomy" id="2802615"/>
    <lineage>
        <taxon>Bacteria</taxon>
        <taxon>Pseudomonadati</taxon>
        <taxon>Bacteroidota</taxon>
        <taxon>Cytophagia</taxon>
        <taxon>Cytophagales</taxon>
        <taxon>Marivirgaceae</taxon>
        <taxon>Marivirga</taxon>
    </lineage>
</organism>
<evidence type="ECO:0000256" key="2">
    <source>
        <dbReference type="RuleBase" id="RU003616"/>
    </source>
</evidence>
<dbReference type="Gene3D" id="2.60.40.790">
    <property type="match status" value="1"/>
</dbReference>
<evidence type="ECO:0000313" key="5">
    <source>
        <dbReference type="Proteomes" id="UP000611723"/>
    </source>
</evidence>
<dbReference type="SUPFAM" id="SSF49764">
    <property type="entry name" value="HSP20-like chaperones"/>
    <property type="match status" value="1"/>
</dbReference>
<feature type="domain" description="SHSP" evidence="3">
    <location>
        <begin position="21"/>
        <end position="131"/>
    </location>
</feature>
<keyword evidence="5" id="KW-1185">Reference proteome</keyword>
<protein>
    <submittedName>
        <fullName evidence="4">Hsp20/alpha crystallin family protein</fullName>
    </submittedName>
</protein>